<evidence type="ECO:0000313" key="6">
    <source>
        <dbReference type="Proteomes" id="UP000244093"/>
    </source>
</evidence>
<dbReference type="Proteomes" id="UP000244093">
    <property type="component" value="Unassembled WGS sequence"/>
</dbReference>
<proteinExistence type="inferred from homology"/>
<comment type="similarity">
    <text evidence="3">Belongs to the MoaC family.</text>
</comment>
<feature type="domain" description="Molybdopterin cofactor biosynthesis C (MoaC)" evidence="4">
    <location>
        <begin position="5"/>
        <end position="143"/>
    </location>
</feature>
<dbReference type="GO" id="GO:0061799">
    <property type="term" value="F:cyclic pyranopterin monophosphate synthase activity"/>
    <property type="evidence" value="ECO:0007669"/>
    <property type="project" value="UniProtKB-UniRule"/>
</dbReference>
<gene>
    <name evidence="3" type="primary">moaC</name>
    <name evidence="5" type="ORF">B7O98_00790</name>
</gene>
<comment type="pathway">
    <text evidence="1 3">Cofactor biosynthesis; molybdopterin biosynthesis.</text>
</comment>
<dbReference type="UniPathway" id="UPA00344"/>
<evidence type="ECO:0000313" key="5">
    <source>
        <dbReference type="EMBL" id="PUA33981.1"/>
    </source>
</evidence>
<reference evidence="5 6" key="1">
    <citation type="journal article" date="2018" name="Syst. Appl. Microbiol.">
        <title>A new symbiotic nanoarchaeote (Candidatus Nanoclepta minutus) and its host (Zestosphaera tikiterensis gen. nov., sp. nov.) from a New Zealand hot spring.</title>
        <authorList>
            <person name="St John E."/>
            <person name="Liu Y."/>
            <person name="Podar M."/>
            <person name="Stott M.B."/>
            <person name="Meneghin J."/>
            <person name="Chen Z."/>
            <person name="Lagutin K."/>
            <person name="Mitchell K."/>
            <person name="Reysenbach A.L."/>
        </authorList>
    </citation>
    <scope>NUCLEOTIDE SEQUENCE [LARGE SCALE GENOMIC DNA]</scope>
    <source>
        <strain evidence="5">NZ3</strain>
    </source>
</reference>
<feature type="binding site" evidence="3">
    <location>
        <begin position="65"/>
        <end position="67"/>
    </location>
    <ligand>
        <name>substrate</name>
    </ligand>
</feature>
<dbReference type="GO" id="GO:0006777">
    <property type="term" value="P:Mo-molybdopterin cofactor biosynthetic process"/>
    <property type="evidence" value="ECO:0007669"/>
    <property type="project" value="UniProtKB-UniRule"/>
</dbReference>
<accession>A0A2R7Y8W0</accession>
<evidence type="ECO:0000256" key="3">
    <source>
        <dbReference type="HAMAP-Rule" id="MF_01224"/>
    </source>
</evidence>
<dbReference type="AlphaFoldDB" id="A0A2R7Y8W0"/>
<dbReference type="SUPFAM" id="SSF55040">
    <property type="entry name" value="Molybdenum cofactor biosynthesis protein C, MoaC"/>
    <property type="match status" value="1"/>
</dbReference>
<feature type="active site" evidence="3">
    <location>
        <position position="116"/>
    </location>
</feature>
<dbReference type="NCBIfam" id="TIGR00581">
    <property type="entry name" value="moaC"/>
    <property type="match status" value="1"/>
</dbReference>
<dbReference type="NCBIfam" id="NF008999">
    <property type="entry name" value="PRK12343.1"/>
    <property type="match status" value="1"/>
</dbReference>
<protein>
    <recommendedName>
        <fullName evidence="3">Probable cyclic pyranopterin monophosphate synthase</fullName>
        <ecNumber evidence="3">4.6.1.17</ecNumber>
    </recommendedName>
    <alternativeName>
        <fullName evidence="3">Molybdenum cofactor biosynthesis protein C</fullName>
    </alternativeName>
</protein>
<organism evidence="5 6">
    <name type="scientific">Zestosphaera tikiterensis</name>
    <dbReference type="NCBI Taxonomy" id="1973259"/>
    <lineage>
        <taxon>Archaea</taxon>
        <taxon>Thermoproteota</taxon>
        <taxon>Thermoprotei</taxon>
        <taxon>Desulfurococcales</taxon>
        <taxon>Desulfurococcaceae</taxon>
        <taxon>Zestosphaera</taxon>
    </lineage>
</organism>
<dbReference type="InterPro" id="IPR036522">
    <property type="entry name" value="MoaC_sf"/>
</dbReference>
<dbReference type="EMBL" id="NBVN01000001">
    <property type="protein sequence ID" value="PUA33981.1"/>
    <property type="molecule type" value="Genomic_DNA"/>
</dbReference>
<keyword evidence="2 3" id="KW-0501">Molybdenum cofactor biosynthesis</keyword>
<comment type="subunit">
    <text evidence="3">Homohexamer; trimer of dimers.</text>
</comment>
<name>A0A2R7Y8W0_9CREN</name>
<comment type="catalytic activity">
    <reaction evidence="3">
        <text>(8S)-3',8-cyclo-7,8-dihydroguanosine 5'-triphosphate = cyclic pyranopterin phosphate + diphosphate</text>
        <dbReference type="Rhea" id="RHEA:49580"/>
        <dbReference type="ChEBI" id="CHEBI:33019"/>
        <dbReference type="ChEBI" id="CHEBI:59648"/>
        <dbReference type="ChEBI" id="CHEBI:131766"/>
        <dbReference type="EC" id="4.6.1.17"/>
    </reaction>
</comment>
<evidence type="ECO:0000256" key="2">
    <source>
        <dbReference type="ARBA" id="ARBA00023150"/>
    </source>
</evidence>
<comment type="function">
    <text evidence="3">Catalyzes the conversion of (8S)-3',8-cyclo-7,8-dihydroguanosine 5'-triphosphate to cyclic pyranopterin monophosphate (cPMP).</text>
</comment>
<keyword evidence="3" id="KW-0456">Lyase</keyword>
<comment type="caution">
    <text evidence="5">The sequence shown here is derived from an EMBL/GenBank/DDBJ whole genome shotgun (WGS) entry which is preliminary data.</text>
</comment>
<dbReference type="CDD" id="cd01419">
    <property type="entry name" value="MoaC_A"/>
    <property type="match status" value="1"/>
</dbReference>
<evidence type="ECO:0000259" key="4">
    <source>
        <dbReference type="Pfam" id="PF01967"/>
    </source>
</evidence>
<dbReference type="InterPro" id="IPR002820">
    <property type="entry name" value="Mopterin_CF_biosynth-C_dom"/>
</dbReference>
<sequence>MNVKMVDISSKPEVFREATAEGFIRLKKETVELIKKGMVEKGDVLSVSSTAALLAVKKTPEILPLTHNIPITYVFTDYEILDEGVKARVTVRTTAKTGVEMEALVGVSIALLNIWDMVKKYEKDERGQYPTTKIEYIKVLEKVKSQT</sequence>
<dbReference type="Pfam" id="PF01967">
    <property type="entry name" value="MoaC"/>
    <property type="match status" value="1"/>
</dbReference>
<dbReference type="EC" id="4.6.1.17" evidence="3"/>
<dbReference type="InterPro" id="IPR023047">
    <property type="entry name" value="Mo_CF_biosynth-C_arc"/>
</dbReference>
<dbReference type="HAMAP" id="MF_01224_A">
    <property type="entry name" value="MoaC_A"/>
    <property type="match status" value="1"/>
</dbReference>
<dbReference type="InterPro" id="IPR023045">
    <property type="entry name" value="MoaC"/>
</dbReference>
<dbReference type="Gene3D" id="3.30.70.640">
    <property type="entry name" value="Molybdopterin cofactor biosynthesis C (MoaC) domain"/>
    <property type="match status" value="1"/>
</dbReference>
<evidence type="ECO:0000256" key="1">
    <source>
        <dbReference type="ARBA" id="ARBA00005046"/>
    </source>
</evidence>
<feature type="binding site" evidence="3">
    <location>
        <begin position="101"/>
        <end position="102"/>
    </location>
    <ligand>
        <name>substrate</name>
    </ligand>
</feature>